<dbReference type="Proteomes" id="UP001652661">
    <property type="component" value="Chromosome 2L"/>
</dbReference>
<accession>A0ABM3C6C0</accession>
<dbReference type="Pfam" id="PF14646">
    <property type="entry name" value="MYCBPAP"/>
    <property type="match status" value="1"/>
</dbReference>
<dbReference type="InterPro" id="IPR032707">
    <property type="entry name" value="MYCBPAP"/>
</dbReference>
<evidence type="ECO:0000313" key="3">
    <source>
        <dbReference type="RefSeq" id="XP_041631773.1"/>
    </source>
</evidence>
<protein>
    <submittedName>
        <fullName evidence="3">Uncharacterized protein</fullName>
    </submittedName>
</protein>
<evidence type="ECO:0000256" key="1">
    <source>
        <dbReference type="SAM" id="MobiDB-lite"/>
    </source>
</evidence>
<evidence type="ECO:0000313" key="2">
    <source>
        <dbReference type="Proteomes" id="UP001652661"/>
    </source>
</evidence>
<feature type="compositionally biased region" description="Basic and acidic residues" evidence="1">
    <location>
        <begin position="649"/>
        <end position="658"/>
    </location>
</feature>
<proteinExistence type="predicted"/>
<organism evidence="2 3">
    <name type="scientific">Drosophila kikkawai</name>
    <name type="common">Fruit fly</name>
    <dbReference type="NCBI Taxonomy" id="30033"/>
    <lineage>
        <taxon>Eukaryota</taxon>
        <taxon>Metazoa</taxon>
        <taxon>Ecdysozoa</taxon>
        <taxon>Arthropoda</taxon>
        <taxon>Hexapoda</taxon>
        <taxon>Insecta</taxon>
        <taxon>Pterygota</taxon>
        <taxon>Neoptera</taxon>
        <taxon>Endopterygota</taxon>
        <taxon>Diptera</taxon>
        <taxon>Brachycera</taxon>
        <taxon>Muscomorpha</taxon>
        <taxon>Ephydroidea</taxon>
        <taxon>Drosophilidae</taxon>
        <taxon>Drosophila</taxon>
        <taxon>Sophophora</taxon>
    </lineage>
</organism>
<gene>
    <name evidence="3" type="primary">LOC121502399</name>
</gene>
<feature type="region of interest" description="Disordered" evidence="1">
    <location>
        <begin position="649"/>
        <end position="671"/>
    </location>
</feature>
<sequence length="721" mass="83014">MDSRKLISQPTMSLSSRHQLWMQSYLAGKERKLNDSTTKNVHPKSLSIVQFDRKQYSSNALERDTRKVITSVVDDIIEQKQGFIKLSDSECSLEDDLQDSLSMDHRLKHWYNTLKDRATVQAKIARQVGRRPDEMLINLPSTVGPRDRGAVERLLDLAGRMNPTVLAQRQPAVLPAQPVCVEKQYKCLPDLQETLPLAERRGTVEVEVSGLTHATKNEIMGRPLQAPENRAQWLQSEVLGDRIEQQSDNIKRVLEFYPEVDSLEVVSASMQKETLKGSSTSLKPIERVSAASMVSISNTTTEETEQEDQEKDLVVDVPAVPDRDLEPDPELTGAAVRINGVLFQAGMRCASTDVGHFYFECHPYQNVVQEVMVLENVGCQMLTCQWAASESSRRGPKSLPMTTDYFLIPRSLFVVFPGEKHVCRALFRPRDCVQLKMRLEILIYPNVLGFSRSHIMVQLTGKCVPSPEYTGQLRRQLKLVLDKSKQRFTKDLAQQHASLVPLLQPHEVVCPYERVFDEREVFNSENPGYHCDRFDDLEALKALYQELKKPREPAWDLRLQTILTLILRQPKTEQRRHHYARFVEIKESMKPGVNTRRAIRFGSNEERDRSRFIYVRGCIGNGIQDWEDMMASLELSALKSEVTRYQAKQRDLEKKHGDDDDEDSEPKPWMRQLRQENETLYLLKKLRSRKPYRDSLYMQTYSHLCDMAEDVVSIIESTQYV</sequence>
<dbReference type="RefSeq" id="XP_041631773.1">
    <property type="nucleotide sequence ID" value="XM_041775839.2"/>
</dbReference>
<reference evidence="3" key="2">
    <citation type="submission" date="2025-08" db="UniProtKB">
        <authorList>
            <consortium name="RefSeq"/>
        </authorList>
    </citation>
    <scope>IDENTIFICATION</scope>
    <source>
        <strain evidence="3">14028-0561.14</strain>
        <tissue evidence="3">Whole fly</tissue>
    </source>
</reference>
<name>A0ABM3C6C0_DROKI</name>
<dbReference type="GeneID" id="121502399"/>
<reference evidence="2" key="1">
    <citation type="submission" date="2025-05" db="UniProtKB">
        <authorList>
            <consortium name="RefSeq"/>
        </authorList>
    </citation>
    <scope>NUCLEOTIDE SEQUENCE [LARGE SCALE GENOMIC DNA]</scope>
    <source>
        <strain evidence="2">14028-0561.14</strain>
    </source>
</reference>
<keyword evidence="2" id="KW-1185">Reference proteome</keyword>